<evidence type="ECO:0000259" key="4">
    <source>
        <dbReference type="PROSITE" id="PS51064"/>
    </source>
</evidence>
<organism evidence="5 6">
    <name type="scientific">Notechis scutatus</name>
    <name type="common">mainland tiger snake</name>
    <dbReference type="NCBI Taxonomy" id="8663"/>
    <lineage>
        <taxon>Eukaryota</taxon>
        <taxon>Metazoa</taxon>
        <taxon>Chordata</taxon>
        <taxon>Craniata</taxon>
        <taxon>Vertebrata</taxon>
        <taxon>Euteleostomi</taxon>
        <taxon>Lepidosauria</taxon>
        <taxon>Squamata</taxon>
        <taxon>Bifurcata</taxon>
        <taxon>Unidentata</taxon>
        <taxon>Episquamata</taxon>
        <taxon>Toxicofera</taxon>
        <taxon>Serpentes</taxon>
        <taxon>Colubroidea</taxon>
        <taxon>Elapidae</taxon>
        <taxon>Hydrophiinae</taxon>
        <taxon>Notechis</taxon>
    </lineage>
</organism>
<sequence>MDPPVKSGPLLLQQPPGLLLGAKRWKSQWFVLYPASLHGVARLEFFDCKEGATPVDRISTKKLDKKIVRLADCVSVAPALDCSPKEGLAAFCLETNSRTYVFATEPQEAADWVAKLCEAAFLTNPGKMTPSATESIGQRDLEMATNSIYCSREEVNEFWVTVQKTEAAERCKLQGRYVLKASWNELILKEAPSSVALYTWPYRLLRRYGRDKVMFSFEAGRRCESGPGNFTFETKQGNEIFNVVEAAIQAQKAQVEEHRQSSSSLEMEAPSSAFSLHNAVANSLSLEGEGPAVAAAAAASERRAPRSALAAWPSVAGEGKEAAAPKGQNPWPKGQNSSVWPSFSGAPGSLEDTNNVYSEPLDAVKGSQLWPDFVYADPVDSQRLEEGPGWGSGLAEEQLRPQTGKGHGLPSGKQHIYDEPEGRAPWPTPPLAAIYDEARLPCEAWRTQGLESQAGYELPCLPGTGDYAVPAFHQKAGLKPPRPSPTPKPPRTHKKSTQPEASKPKAAPAAEGLRNSNNSNNGGDPIYSRVLKPPSAPGPLGPEQSVDESRLAAVYEDLGEI</sequence>
<dbReference type="InterPro" id="IPR050996">
    <property type="entry name" value="Docking_Protein_DOK"/>
</dbReference>
<evidence type="ECO:0000256" key="2">
    <source>
        <dbReference type="ARBA" id="ARBA00022553"/>
    </source>
</evidence>
<name>A0A6J1UMW3_9SAUR</name>
<evidence type="ECO:0000313" key="5">
    <source>
        <dbReference type="Proteomes" id="UP000504612"/>
    </source>
</evidence>
<dbReference type="GO" id="GO:0007265">
    <property type="term" value="P:Ras protein signal transduction"/>
    <property type="evidence" value="ECO:0007669"/>
    <property type="project" value="TreeGrafter"/>
</dbReference>
<dbReference type="Proteomes" id="UP000504612">
    <property type="component" value="Unplaced"/>
</dbReference>
<dbReference type="KEGG" id="nss:113417880"/>
<evidence type="ECO:0000313" key="6">
    <source>
        <dbReference type="RefSeq" id="XP_026532277.1"/>
    </source>
</evidence>
<feature type="region of interest" description="Disordered" evidence="3">
    <location>
        <begin position="382"/>
        <end position="430"/>
    </location>
</feature>
<dbReference type="InterPro" id="IPR037751">
    <property type="entry name" value="Dok1/2/3_PTB"/>
</dbReference>
<protein>
    <submittedName>
        <fullName evidence="6">Docking protein 1</fullName>
    </submittedName>
</protein>
<feature type="region of interest" description="Disordered" evidence="3">
    <location>
        <begin position="309"/>
        <end position="354"/>
    </location>
</feature>
<evidence type="ECO:0000256" key="1">
    <source>
        <dbReference type="ARBA" id="ARBA00010955"/>
    </source>
</evidence>
<dbReference type="AlphaFoldDB" id="A0A6J1UMW3"/>
<dbReference type="InterPro" id="IPR001849">
    <property type="entry name" value="PH_domain"/>
</dbReference>
<feature type="compositionally biased region" description="Pro residues" evidence="3">
    <location>
        <begin position="480"/>
        <end position="489"/>
    </location>
</feature>
<feature type="region of interest" description="Disordered" evidence="3">
    <location>
        <begin position="461"/>
        <end position="549"/>
    </location>
</feature>
<dbReference type="GO" id="GO:0043410">
    <property type="term" value="P:positive regulation of MAPK cascade"/>
    <property type="evidence" value="ECO:0007669"/>
    <property type="project" value="TreeGrafter"/>
</dbReference>
<dbReference type="Pfam" id="PF00169">
    <property type="entry name" value="PH"/>
    <property type="match status" value="1"/>
</dbReference>
<feature type="compositionally biased region" description="Low complexity" evidence="3">
    <location>
        <begin position="499"/>
        <end position="523"/>
    </location>
</feature>
<dbReference type="SMART" id="SM01244">
    <property type="entry name" value="IRS"/>
    <property type="match status" value="1"/>
</dbReference>
<dbReference type="SMART" id="SM00310">
    <property type="entry name" value="PTBI"/>
    <property type="match status" value="1"/>
</dbReference>
<dbReference type="PROSITE" id="PS51064">
    <property type="entry name" value="IRS_PTB"/>
    <property type="match status" value="1"/>
</dbReference>
<dbReference type="GO" id="GO:0007169">
    <property type="term" value="P:cell surface receptor protein tyrosine kinase signaling pathway"/>
    <property type="evidence" value="ECO:0007669"/>
    <property type="project" value="TreeGrafter"/>
</dbReference>
<keyword evidence="5" id="KW-1185">Reference proteome</keyword>
<keyword evidence="2" id="KW-0597">Phosphoprotein</keyword>
<reference evidence="6" key="1">
    <citation type="submission" date="2025-08" db="UniProtKB">
        <authorList>
            <consortium name="RefSeq"/>
        </authorList>
    </citation>
    <scope>IDENTIFICATION</scope>
</reference>
<accession>A0A6J1UMW3</accession>
<dbReference type="CDD" id="cd01203">
    <property type="entry name" value="PTB_DOK1_DOK2_DOK3"/>
    <property type="match status" value="1"/>
</dbReference>
<dbReference type="PANTHER" id="PTHR21258:SF46">
    <property type="entry name" value="DOCKING PROTEIN 1"/>
    <property type="match status" value="1"/>
</dbReference>
<dbReference type="InterPro" id="IPR002404">
    <property type="entry name" value="IRS_PTB"/>
</dbReference>
<dbReference type="InterPro" id="IPR011993">
    <property type="entry name" value="PH-like_dom_sf"/>
</dbReference>
<dbReference type="SMART" id="SM00233">
    <property type="entry name" value="PH"/>
    <property type="match status" value="1"/>
</dbReference>
<dbReference type="PANTHER" id="PTHR21258">
    <property type="entry name" value="DOCKING PROTEIN RELATED"/>
    <property type="match status" value="1"/>
</dbReference>
<comment type="similarity">
    <text evidence="1">Belongs to the DOK family. Type A subfamily.</text>
</comment>
<dbReference type="CTD" id="1796"/>
<dbReference type="SUPFAM" id="SSF50729">
    <property type="entry name" value="PH domain-like"/>
    <property type="match status" value="2"/>
</dbReference>
<dbReference type="GeneID" id="113417880"/>
<dbReference type="Pfam" id="PF02174">
    <property type="entry name" value="IRS"/>
    <property type="match status" value="1"/>
</dbReference>
<gene>
    <name evidence="6" type="primary">DOK1</name>
</gene>
<feature type="domain" description="IRS-type PTB" evidence="4">
    <location>
        <begin position="154"/>
        <end position="258"/>
    </location>
</feature>
<evidence type="ECO:0000256" key="3">
    <source>
        <dbReference type="SAM" id="MobiDB-lite"/>
    </source>
</evidence>
<dbReference type="GO" id="GO:0005737">
    <property type="term" value="C:cytoplasm"/>
    <property type="evidence" value="ECO:0007669"/>
    <property type="project" value="TreeGrafter"/>
</dbReference>
<dbReference type="Gene3D" id="2.30.29.30">
    <property type="entry name" value="Pleckstrin-homology domain (PH domain)/Phosphotyrosine-binding domain (PTB)"/>
    <property type="match status" value="2"/>
</dbReference>
<dbReference type="RefSeq" id="XP_026532277.1">
    <property type="nucleotide sequence ID" value="XM_026676492.1"/>
</dbReference>
<proteinExistence type="inferred from homology"/>